<gene>
    <name evidence="1" type="ORF">EPI10_033583</name>
</gene>
<comment type="caution">
    <text evidence="1">The sequence shown here is derived from an EMBL/GenBank/DDBJ whole genome shotgun (WGS) entry which is preliminary data.</text>
</comment>
<reference evidence="2" key="1">
    <citation type="journal article" date="2019" name="Plant Biotechnol. J.">
        <title>Genome sequencing of the Australian wild diploid species Gossypium australe highlights disease resistance and delayed gland morphogenesis.</title>
        <authorList>
            <person name="Cai Y."/>
            <person name="Cai X."/>
            <person name="Wang Q."/>
            <person name="Wang P."/>
            <person name="Zhang Y."/>
            <person name="Cai C."/>
            <person name="Xu Y."/>
            <person name="Wang K."/>
            <person name="Zhou Z."/>
            <person name="Wang C."/>
            <person name="Geng S."/>
            <person name="Li B."/>
            <person name="Dong Q."/>
            <person name="Hou Y."/>
            <person name="Wang H."/>
            <person name="Ai P."/>
            <person name="Liu Z."/>
            <person name="Yi F."/>
            <person name="Sun M."/>
            <person name="An G."/>
            <person name="Cheng J."/>
            <person name="Zhang Y."/>
            <person name="Shi Q."/>
            <person name="Xie Y."/>
            <person name="Shi X."/>
            <person name="Chang Y."/>
            <person name="Huang F."/>
            <person name="Chen Y."/>
            <person name="Hong S."/>
            <person name="Mi L."/>
            <person name="Sun Q."/>
            <person name="Zhang L."/>
            <person name="Zhou B."/>
            <person name="Peng R."/>
            <person name="Zhang X."/>
            <person name="Liu F."/>
        </authorList>
    </citation>
    <scope>NUCLEOTIDE SEQUENCE [LARGE SCALE GENOMIC DNA]</scope>
    <source>
        <strain evidence="2">cv. PA1801</strain>
    </source>
</reference>
<keyword evidence="2" id="KW-1185">Reference proteome</keyword>
<evidence type="ECO:0000313" key="2">
    <source>
        <dbReference type="Proteomes" id="UP000325315"/>
    </source>
</evidence>
<accession>A0A5B6X8W9</accession>
<dbReference type="Proteomes" id="UP000325315">
    <property type="component" value="Unassembled WGS sequence"/>
</dbReference>
<protein>
    <submittedName>
        <fullName evidence="1">Uncharacterized protein</fullName>
    </submittedName>
</protein>
<dbReference type="EMBL" id="SMMG02000001">
    <property type="protein sequence ID" value="KAA3490056.1"/>
    <property type="molecule type" value="Genomic_DNA"/>
</dbReference>
<evidence type="ECO:0000313" key="1">
    <source>
        <dbReference type="EMBL" id="KAA3490056.1"/>
    </source>
</evidence>
<proteinExistence type="predicted"/>
<organism evidence="1 2">
    <name type="scientific">Gossypium australe</name>
    <dbReference type="NCBI Taxonomy" id="47621"/>
    <lineage>
        <taxon>Eukaryota</taxon>
        <taxon>Viridiplantae</taxon>
        <taxon>Streptophyta</taxon>
        <taxon>Embryophyta</taxon>
        <taxon>Tracheophyta</taxon>
        <taxon>Spermatophyta</taxon>
        <taxon>Magnoliopsida</taxon>
        <taxon>eudicotyledons</taxon>
        <taxon>Gunneridae</taxon>
        <taxon>Pentapetalae</taxon>
        <taxon>rosids</taxon>
        <taxon>malvids</taxon>
        <taxon>Malvales</taxon>
        <taxon>Malvaceae</taxon>
        <taxon>Malvoideae</taxon>
        <taxon>Gossypium</taxon>
    </lineage>
</organism>
<name>A0A5B6X8W9_9ROSI</name>
<dbReference type="AlphaFoldDB" id="A0A5B6X8W9"/>
<dbReference type="OrthoDB" id="10359529at2759"/>
<sequence length="135" mass="15131">MAARGGGNSQVSKTWFRIEGKVGDEELLGVDGLVEGETREFKVNPEKDPARRSHSDCSDVVVRDWRASQGLGGFDQRREELEHGLARLFGHLFGFGGLDHESGSIHFERHVNGLTRLQRGRTGLGDLWMRTMRGR</sequence>